<gene>
    <name evidence="6" type="ORF">BCR36DRAFT_339793</name>
    <name evidence="5" type="ORF">BCR36DRAFT_340390</name>
</gene>
<keyword evidence="2 3" id="KW-0378">Hydrolase</keyword>
<dbReference type="InterPro" id="IPR002018">
    <property type="entry name" value="CarbesteraseB"/>
</dbReference>
<evidence type="ECO:0000256" key="1">
    <source>
        <dbReference type="ARBA" id="ARBA00005964"/>
    </source>
</evidence>
<evidence type="ECO:0000256" key="3">
    <source>
        <dbReference type="RuleBase" id="RU361235"/>
    </source>
</evidence>
<dbReference type="EMBL" id="MCFH01000177">
    <property type="protein sequence ID" value="ORX35194.1"/>
    <property type="molecule type" value="Genomic_DNA"/>
</dbReference>
<feature type="domain" description="Carboxylesterase type B" evidence="4">
    <location>
        <begin position="38"/>
        <end position="354"/>
    </location>
</feature>
<keyword evidence="7" id="KW-1185">Reference proteome</keyword>
<proteinExistence type="inferred from homology"/>
<dbReference type="AlphaFoldDB" id="A0A1Y1UCE6"/>
<reference evidence="5 7" key="2">
    <citation type="submission" date="2016-08" db="EMBL/GenBank/DDBJ databases">
        <title>Pervasive Adenine N6-methylation of Active Genes in Fungi.</title>
        <authorList>
            <consortium name="DOE Joint Genome Institute"/>
            <person name="Mondo S.J."/>
            <person name="Dannebaum R.O."/>
            <person name="Kuo R.C."/>
            <person name="Labutti K."/>
            <person name="Haridas S."/>
            <person name="Kuo A."/>
            <person name="Salamov A."/>
            <person name="Ahrendt S.R."/>
            <person name="Lipzen A."/>
            <person name="Sullivan W."/>
            <person name="Andreopoulos W.B."/>
            <person name="Clum A."/>
            <person name="Lindquist E."/>
            <person name="Daum C."/>
            <person name="Ramamoorthy G.K."/>
            <person name="Gryganskyi A."/>
            <person name="Culley D."/>
            <person name="Magnuson J.K."/>
            <person name="James T.Y."/>
            <person name="O'Malley M.A."/>
            <person name="Stajich J.E."/>
            <person name="Spatafora J.W."/>
            <person name="Visel A."/>
            <person name="Grigoriev I.V."/>
        </authorList>
    </citation>
    <scope>NUCLEOTIDE SEQUENCE [LARGE SCALE GENOMIC DNA]</scope>
    <source>
        <strain evidence="5">Finn</strain>
        <strain evidence="7">finn</strain>
    </source>
</reference>
<dbReference type="PANTHER" id="PTHR11559">
    <property type="entry name" value="CARBOXYLESTERASE"/>
    <property type="match status" value="1"/>
</dbReference>
<comment type="caution">
    <text evidence="5">The sequence shown here is derived from an EMBL/GenBank/DDBJ whole genome shotgun (WGS) entry which is preliminary data.</text>
</comment>
<dbReference type="InterPro" id="IPR019826">
    <property type="entry name" value="Carboxylesterase_B_AS"/>
</dbReference>
<dbReference type="SUPFAM" id="SSF53474">
    <property type="entry name" value="alpha/beta-Hydrolases"/>
    <property type="match status" value="1"/>
</dbReference>
<feature type="chain" id="PRO_5011807069" description="Carboxylic ester hydrolase" evidence="3">
    <location>
        <begin position="23"/>
        <end position="560"/>
    </location>
</feature>
<dbReference type="OrthoDB" id="2134434at2759"/>
<accession>A0A1Y1UCE6</accession>
<dbReference type="Pfam" id="PF00135">
    <property type="entry name" value="COesterase"/>
    <property type="match status" value="1"/>
</dbReference>
<dbReference type="EMBL" id="MCFH01000093">
    <property type="protein sequence ID" value="ORX40439.1"/>
    <property type="molecule type" value="Genomic_DNA"/>
</dbReference>
<evidence type="ECO:0000313" key="6">
    <source>
        <dbReference type="EMBL" id="ORX40439.1"/>
    </source>
</evidence>
<keyword evidence="3" id="KW-0732">Signal</keyword>
<dbReference type="STRING" id="1754191.A0A1Y1UCE6"/>
<dbReference type="GO" id="GO:0016787">
    <property type="term" value="F:hydrolase activity"/>
    <property type="evidence" value="ECO:0007669"/>
    <property type="project" value="UniProtKB-KW"/>
</dbReference>
<evidence type="ECO:0000313" key="7">
    <source>
        <dbReference type="Proteomes" id="UP000193719"/>
    </source>
</evidence>
<evidence type="ECO:0000259" key="4">
    <source>
        <dbReference type="Pfam" id="PF00135"/>
    </source>
</evidence>
<sequence>MKILSLVSFLLFSFFFIDFSNSREVRKFGKRKQFNNELIRNTKFGSVEGTKKITDDGDVLVWYNIPYAEEPTGNLRWAAPVDPQPWNNILDCTVPGEVALQMDSDNIIGTEDCLNLDIYAPKNAKKLPVMVYIHGGNNQTGESKELKGNDIVIRNNVIYISINYRLGIFGFNILPALHTEAGSTGNYALLDMAKALDWIKNNVKEFGGDPNNITISGFSAGGRDVMAMLISPLFAKKFHKAIVFSGGMTIADVNDSIKRTASAVAPLAVEDNMAATEEEAKTWLMTDGMDVKEWLYSVSSERLCALMGNAGIRMSVFPHLFNDGVVIPEEGFSTSKWNDVPVLMLTGSTEFSFFNLGSGIWYTPSAFALGTDLQPAKDFACTYGSDMYRIFNAQSSAEKMFNKYKSDIYVCQVDFGAQNSGYPIEVVGSFHGIFIPMLSNDNTYSDIYDFESSEYQDMAAIFNKQLKNFLRRGNPNEKGNSDWKPWTPSQPLSMVLDAVDGKATAQCKNVSTSFAEIISRMEDDISVSDNGKTLAITNVLNGRWFSEPVDEYYNNPSLWE</sequence>
<name>A0A1Y1UCE6_9FUNG</name>
<reference evidence="5 7" key="1">
    <citation type="submission" date="2016-08" db="EMBL/GenBank/DDBJ databases">
        <title>Genomes of anaerobic fungi encode conserved fungal cellulosomes for biomass hydrolysis.</title>
        <authorList>
            <consortium name="DOE Joint Genome Institute"/>
            <person name="Haitjema C.H."/>
            <person name="Gilmore S.P."/>
            <person name="Henske J.K."/>
            <person name="Solomon K.V."/>
            <person name="De Groot R."/>
            <person name="Kuo A."/>
            <person name="Mondo S.J."/>
            <person name="Salamov A.A."/>
            <person name="Labutti K."/>
            <person name="Zhao Z."/>
            <person name="Chiniquy J."/>
            <person name="Barry K."/>
            <person name="Brewer H.M."/>
            <person name="Purvine S.O."/>
            <person name="Wright A.T."/>
            <person name="Boxma B."/>
            <person name="Van Alen T."/>
            <person name="Hackstein J.H."/>
            <person name="Baker S.E."/>
            <person name="Grigoriev I.V."/>
            <person name="O'Malley M.A."/>
        </authorList>
    </citation>
    <scope>NUCLEOTIDE SEQUENCE [LARGE SCALE GENOMIC DNA]</scope>
    <source>
        <strain evidence="5">Finn</strain>
        <strain evidence="7">finn</strain>
    </source>
</reference>
<protein>
    <recommendedName>
        <fullName evidence="3">Carboxylic ester hydrolase</fullName>
        <ecNumber evidence="3">3.1.1.-</ecNumber>
    </recommendedName>
</protein>
<feature type="signal peptide" evidence="3">
    <location>
        <begin position="1"/>
        <end position="22"/>
    </location>
</feature>
<organism evidence="5 7">
    <name type="scientific">Piromyces finnis</name>
    <dbReference type="NCBI Taxonomy" id="1754191"/>
    <lineage>
        <taxon>Eukaryota</taxon>
        <taxon>Fungi</taxon>
        <taxon>Fungi incertae sedis</taxon>
        <taxon>Chytridiomycota</taxon>
        <taxon>Chytridiomycota incertae sedis</taxon>
        <taxon>Neocallimastigomycetes</taxon>
        <taxon>Neocallimastigales</taxon>
        <taxon>Neocallimastigaceae</taxon>
        <taxon>Piromyces</taxon>
    </lineage>
</organism>
<evidence type="ECO:0000313" key="5">
    <source>
        <dbReference type="EMBL" id="ORX35194.1"/>
    </source>
</evidence>
<dbReference type="InterPro" id="IPR029058">
    <property type="entry name" value="AB_hydrolase_fold"/>
</dbReference>
<dbReference type="Gene3D" id="3.40.50.1820">
    <property type="entry name" value="alpha/beta hydrolase"/>
    <property type="match status" value="1"/>
</dbReference>
<evidence type="ECO:0000256" key="2">
    <source>
        <dbReference type="ARBA" id="ARBA00022801"/>
    </source>
</evidence>
<dbReference type="Proteomes" id="UP000193719">
    <property type="component" value="Unassembled WGS sequence"/>
</dbReference>
<comment type="similarity">
    <text evidence="1 3">Belongs to the type-B carboxylesterase/lipase family.</text>
</comment>
<dbReference type="PROSITE" id="PS00122">
    <property type="entry name" value="CARBOXYLESTERASE_B_1"/>
    <property type="match status" value="1"/>
</dbReference>
<dbReference type="InterPro" id="IPR050309">
    <property type="entry name" value="Type-B_Carboxylest/Lipase"/>
</dbReference>
<dbReference type="EC" id="3.1.1.-" evidence="3"/>